<evidence type="ECO:0000313" key="6">
    <source>
        <dbReference type="EMBL" id="KAJ4930834.1"/>
    </source>
</evidence>
<dbReference type="GO" id="GO:0030154">
    <property type="term" value="P:cell differentiation"/>
    <property type="evidence" value="ECO:0007669"/>
    <property type="project" value="TreeGrafter"/>
</dbReference>
<organism evidence="6 7">
    <name type="scientific">Pogonophryne albipinna</name>
    <dbReference type="NCBI Taxonomy" id="1090488"/>
    <lineage>
        <taxon>Eukaryota</taxon>
        <taxon>Metazoa</taxon>
        <taxon>Chordata</taxon>
        <taxon>Craniata</taxon>
        <taxon>Vertebrata</taxon>
        <taxon>Euteleostomi</taxon>
        <taxon>Actinopterygii</taxon>
        <taxon>Neopterygii</taxon>
        <taxon>Teleostei</taxon>
        <taxon>Neoteleostei</taxon>
        <taxon>Acanthomorphata</taxon>
        <taxon>Eupercaria</taxon>
        <taxon>Perciformes</taxon>
        <taxon>Notothenioidei</taxon>
        <taxon>Pogonophryne</taxon>
    </lineage>
</organism>
<sequence>MMSPRQRALTVSKATPRAAVTPAEAPGSCSRKVLGTTGLVGKLLMSLFTRHPRALCFTLKLHVSPDDCIAAGIAFPEWAYKPESSPGSRQIQLWHFILELLRKEEYHDVIAWQGDYGEFVIKDPDEVARLWGARKCKPQMNYDKLSRALSQQPNTGVRGQAACQAQLAKINNTAHERRPLYISALCGNTQGRRESAEGAAGDSPTFCMTSCLSPCLPSPLPSFPGPWDEWRARGESWDKEYYYNKRILHKTKGKRFTYKFNFNKLVLVNYPFIDMGSSGSNVPQSAPPVPSGVRSHFGFPPATPNEVLSPNEDLRSPGGMFSSVARRMARGSVSDCSDGTSTLFRMYGGPGSHAGHHGSRGHTGHRIHPDSLSPFPVSPLPGPGGAGLLAPPLSPALSMTPTSHLPYTPSPSLSPMLGSHFSFNPEDMKRYLQAHTQSVYNYGLSPRAFLHYPNIIIPQPQRPAAEKAGLSGERERGGERHHHPSLSHSAHHHPHPHPPHSAHPHIHSHPMHHPLHLSEEPPHMSPFKFKLQPPPLGKKQRESQKPRQSSLSSGSGSMTSTSGLGSSLSFGSDLSSAGCSGLISASSSTQSLNNAGLPKIKVEPISDIESEEEVEVTDISDEDLDERDEEFKLFSPRYPRAPEHHHHLLHLHHHHLANGSGAPSHHHHLHPEEDLDEDVFKTPAPPPPGLTPFFTSQHTAHRTLLPPPLKSEPVEPVESCTPPPQTKCIPLKLRFKRRWSEDQRMEASQEESDDKKVRPEEERERERQSNGRMETEEDGTGSGEGDSPPPLAYEGSLATPQSSQRRVSAELHRATAQLSLENKDC</sequence>
<dbReference type="Proteomes" id="UP001219934">
    <property type="component" value="Unassembled WGS sequence"/>
</dbReference>
<feature type="compositionally biased region" description="Basic and acidic residues" evidence="4">
    <location>
        <begin position="740"/>
        <end position="769"/>
    </location>
</feature>
<proteinExistence type="inferred from homology"/>
<keyword evidence="2 3" id="KW-0238">DNA-binding</keyword>
<feature type="domain" description="ETS" evidence="5">
    <location>
        <begin position="241"/>
        <end position="261"/>
    </location>
</feature>
<feature type="compositionally biased region" description="Acidic residues" evidence="4">
    <location>
        <begin position="606"/>
        <end position="624"/>
    </location>
</feature>
<dbReference type="AlphaFoldDB" id="A0AAD6ATQ6"/>
<name>A0AAD6ATQ6_9TELE</name>
<feature type="compositionally biased region" description="Low complexity" evidence="4">
    <location>
        <begin position="549"/>
        <end position="568"/>
    </location>
</feature>
<feature type="compositionally biased region" description="Basic residues" evidence="4">
    <location>
        <begin position="354"/>
        <end position="366"/>
    </location>
</feature>
<dbReference type="PANTHER" id="PTHR11849">
    <property type="entry name" value="ETS"/>
    <property type="match status" value="1"/>
</dbReference>
<gene>
    <name evidence="6" type="ORF">JOQ06_025137</name>
</gene>
<feature type="region of interest" description="Disordered" evidence="4">
    <location>
        <begin position="740"/>
        <end position="811"/>
    </location>
</feature>
<feature type="compositionally biased region" description="Basic residues" evidence="4">
    <location>
        <begin position="479"/>
        <end position="515"/>
    </location>
</feature>
<dbReference type="InterPro" id="IPR036388">
    <property type="entry name" value="WH-like_DNA-bd_sf"/>
</dbReference>
<keyword evidence="3" id="KW-0539">Nucleus</keyword>
<protein>
    <recommendedName>
        <fullName evidence="5">ETS domain-containing protein</fullName>
    </recommendedName>
</protein>
<dbReference type="PANTHER" id="PTHR11849:SF313">
    <property type="entry name" value="ETS DOMAIN-CONTAINING PROTEIN"/>
    <property type="match status" value="1"/>
</dbReference>
<dbReference type="InterPro" id="IPR046328">
    <property type="entry name" value="ETS_fam"/>
</dbReference>
<evidence type="ECO:0000256" key="3">
    <source>
        <dbReference type="RuleBase" id="RU004019"/>
    </source>
</evidence>
<feature type="region of interest" description="Disordered" evidence="4">
    <location>
        <begin position="656"/>
        <end position="727"/>
    </location>
</feature>
<dbReference type="EMBL" id="JAPTMU010000015">
    <property type="protein sequence ID" value="KAJ4930834.1"/>
    <property type="molecule type" value="Genomic_DNA"/>
</dbReference>
<evidence type="ECO:0000256" key="2">
    <source>
        <dbReference type="ARBA" id="ARBA00023125"/>
    </source>
</evidence>
<comment type="caution">
    <text evidence="6">The sequence shown here is derived from an EMBL/GenBank/DDBJ whole genome shotgun (WGS) entry which is preliminary data.</text>
</comment>
<feature type="region of interest" description="Disordered" evidence="4">
    <location>
        <begin position="603"/>
        <end position="624"/>
    </location>
</feature>
<comment type="similarity">
    <text evidence="1 3">Belongs to the ETS family.</text>
</comment>
<dbReference type="GO" id="GO:0043565">
    <property type="term" value="F:sequence-specific DNA binding"/>
    <property type="evidence" value="ECO:0007669"/>
    <property type="project" value="InterPro"/>
</dbReference>
<reference evidence="6" key="1">
    <citation type="submission" date="2022-11" db="EMBL/GenBank/DDBJ databases">
        <title>Chromosome-level genome of Pogonophryne albipinna.</title>
        <authorList>
            <person name="Jo E."/>
        </authorList>
    </citation>
    <scope>NUCLEOTIDE SEQUENCE</scope>
    <source>
        <strain evidence="6">SGF0006</strain>
        <tissue evidence="6">Muscle</tissue>
    </source>
</reference>
<dbReference type="InterPro" id="IPR000418">
    <property type="entry name" value="Ets_dom"/>
</dbReference>
<evidence type="ECO:0000256" key="4">
    <source>
        <dbReference type="SAM" id="MobiDB-lite"/>
    </source>
</evidence>
<comment type="subcellular location">
    <subcellularLocation>
        <location evidence="3">Nucleus</location>
    </subcellularLocation>
</comment>
<dbReference type="GO" id="GO:0000981">
    <property type="term" value="F:DNA-binding transcription factor activity, RNA polymerase II-specific"/>
    <property type="evidence" value="ECO:0007669"/>
    <property type="project" value="TreeGrafter"/>
</dbReference>
<evidence type="ECO:0000256" key="1">
    <source>
        <dbReference type="ARBA" id="ARBA00005562"/>
    </source>
</evidence>
<dbReference type="GO" id="GO:0005634">
    <property type="term" value="C:nucleus"/>
    <property type="evidence" value="ECO:0007669"/>
    <property type="project" value="UniProtKB-SubCell"/>
</dbReference>
<dbReference type="Pfam" id="PF00178">
    <property type="entry name" value="Ets"/>
    <property type="match status" value="1"/>
</dbReference>
<dbReference type="PROSITE" id="PS00345">
    <property type="entry name" value="ETS_DOMAIN_1"/>
    <property type="match status" value="1"/>
</dbReference>
<feature type="domain" description="ETS" evidence="5">
    <location>
        <begin position="91"/>
        <end position="171"/>
    </location>
</feature>
<dbReference type="PRINTS" id="PR00454">
    <property type="entry name" value="ETSDOMAIN"/>
</dbReference>
<evidence type="ECO:0000259" key="5">
    <source>
        <dbReference type="PROSITE" id="PS50061"/>
    </source>
</evidence>
<dbReference type="InterPro" id="IPR036390">
    <property type="entry name" value="WH_DNA-bd_sf"/>
</dbReference>
<dbReference type="SUPFAM" id="SSF46785">
    <property type="entry name" value="Winged helix' DNA-binding domain"/>
    <property type="match status" value="2"/>
</dbReference>
<dbReference type="SMART" id="SM00413">
    <property type="entry name" value="ETS"/>
    <property type="match status" value="1"/>
</dbReference>
<feature type="region of interest" description="Disordered" evidence="4">
    <location>
        <begin position="349"/>
        <end position="393"/>
    </location>
</feature>
<keyword evidence="7" id="KW-1185">Reference proteome</keyword>
<dbReference type="FunFam" id="1.10.10.10:FF:001171">
    <property type="entry name" value="ETS translocation variant 3 isoform X1"/>
    <property type="match status" value="1"/>
</dbReference>
<dbReference type="PROSITE" id="PS50061">
    <property type="entry name" value="ETS_DOMAIN_3"/>
    <property type="match status" value="2"/>
</dbReference>
<feature type="region of interest" description="Disordered" evidence="4">
    <location>
        <begin position="1"/>
        <end position="23"/>
    </location>
</feature>
<feature type="region of interest" description="Disordered" evidence="4">
    <location>
        <begin position="461"/>
        <end position="568"/>
    </location>
</feature>
<dbReference type="Gene3D" id="1.10.10.10">
    <property type="entry name" value="Winged helix-like DNA-binding domain superfamily/Winged helix DNA-binding domain"/>
    <property type="match status" value="1"/>
</dbReference>
<evidence type="ECO:0000313" key="7">
    <source>
        <dbReference type="Proteomes" id="UP001219934"/>
    </source>
</evidence>
<accession>A0AAD6ATQ6</accession>